<dbReference type="Proteomes" id="UP001314681">
    <property type="component" value="Unassembled WGS sequence"/>
</dbReference>
<protein>
    <submittedName>
        <fullName evidence="1">Uncharacterized protein</fullName>
    </submittedName>
</protein>
<comment type="caution">
    <text evidence="1">The sequence shown here is derived from an EMBL/GenBank/DDBJ whole genome shotgun (WGS) entry which is preliminary data.</text>
</comment>
<dbReference type="SUPFAM" id="SSF69279">
    <property type="entry name" value="Phage tail proteins"/>
    <property type="match status" value="1"/>
</dbReference>
<evidence type="ECO:0000313" key="2">
    <source>
        <dbReference type="Proteomes" id="UP001314681"/>
    </source>
</evidence>
<gene>
    <name evidence="1" type="ORF">KTH90_00305</name>
</gene>
<sequence length="645" mass="70111">MAGTIRFDDATSGSDSFDIGSAIINKLSCSLNNYDSKFDQYDFDGAVLQVYVGVIISETTKEWIRKGTYTIDDPVSKGSTIAVTALDNMHKFDRLYSDSTLSYPATLGEIVRDACSRCAVSLASSRFDNDSYTVPVRPDDESMTYREMISYAAQIAGCFARINVDGALELRWYDFDAFEGEDHLDGGRFDNYTSAQYQTGDNAAGGEFDNLDPNVYVTGDNYDGGTFDALARYHHIYKLFSQSIGTDDVIITGIKVTEDTEEGAAYLVGEEGYILSIKDNPLIQAGQSQAVAQYLYAKIGGNQFRPLTVSCLSDPTIEAGDVGYVSDRKGNSYKTVLTNVAYTIGSQQTITCDAETPSAKRSSRSTAETKTLIKARQEAQKQISNYDLAVQQLTSLMTQSFGVYKSEEIMEDGSTVYYMHNKPVLSESKTIWKMTADAFAVSTDGGKTWSAGIDSSGNAVVNVLSAVGINFDWARGGTLSLGGANNGNGVMKVYNSTGREGTVIDASGVKSMHTDGSYTMMGPVGMQHHDSSGDTDYHYLMHSGTYTFSGTFNGKWSSDIQLPGAFKGKNFKVTVQFAGMVPREEYNDVLSSLALDTSTNQENGTFKIMCRCNSFSLEQRTGPDGSLLNQLTDPASVTISYLVIA</sequence>
<organism evidence="1 2">
    <name type="scientific">Diplocloster modestus</name>
    <dbReference type="NCBI Taxonomy" id="2850322"/>
    <lineage>
        <taxon>Bacteria</taxon>
        <taxon>Bacillati</taxon>
        <taxon>Bacillota</taxon>
        <taxon>Clostridia</taxon>
        <taxon>Lachnospirales</taxon>
        <taxon>Lachnospiraceae</taxon>
        <taxon>Diplocloster</taxon>
    </lineage>
</organism>
<keyword evidence="2" id="KW-1185">Reference proteome</keyword>
<accession>A0ABS6K0S4</accession>
<name>A0ABS6K0S4_9FIRM</name>
<evidence type="ECO:0000313" key="1">
    <source>
        <dbReference type="EMBL" id="MBU9724445.1"/>
    </source>
</evidence>
<dbReference type="EMBL" id="JAHQCX010000001">
    <property type="protein sequence ID" value="MBU9724445.1"/>
    <property type="molecule type" value="Genomic_DNA"/>
</dbReference>
<proteinExistence type="predicted"/>
<reference evidence="1 2" key="1">
    <citation type="submission" date="2021-06" db="EMBL/GenBank/DDBJ databases">
        <title>Description of novel taxa of the family Lachnospiraceae.</title>
        <authorList>
            <person name="Chaplin A.V."/>
            <person name="Sokolova S.R."/>
            <person name="Pikina A.P."/>
            <person name="Korzhanova M."/>
            <person name="Belova V."/>
            <person name="Korostin D."/>
            <person name="Efimov B.A."/>
        </authorList>
    </citation>
    <scope>NUCLEOTIDE SEQUENCE [LARGE SCALE GENOMIC DNA]</scope>
    <source>
        <strain evidence="1 2">ASD4241</strain>
    </source>
</reference>
<dbReference type="RefSeq" id="WP_238726033.1">
    <property type="nucleotide sequence ID" value="NZ_JAHQCX010000001.1"/>
</dbReference>